<feature type="compositionally biased region" description="Basic and acidic residues" evidence="2">
    <location>
        <begin position="341"/>
        <end position="351"/>
    </location>
</feature>
<organism evidence="5 6">
    <name type="scientific">Hevea brasiliensis</name>
    <name type="common">Para rubber tree</name>
    <name type="synonym">Siphonia brasiliensis</name>
    <dbReference type="NCBI Taxonomy" id="3981"/>
    <lineage>
        <taxon>Eukaryota</taxon>
        <taxon>Viridiplantae</taxon>
        <taxon>Streptophyta</taxon>
        <taxon>Embryophyta</taxon>
        <taxon>Tracheophyta</taxon>
        <taxon>Spermatophyta</taxon>
        <taxon>Magnoliopsida</taxon>
        <taxon>eudicotyledons</taxon>
        <taxon>Gunneridae</taxon>
        <taxon>Pentapetalae</taxon>
        <taxon>rosids</taxon>
        <taxon>fabids</taxon>
        <taxon>Malpighiales</taxon>
        <taxon>Euphorbiaceae</taxon>
        <taxon>Crotonoideae</taxon>
        <taxon>Micrandreae</taxon>
        <taxon>Hevea</taxon>
    </lineage>
</organism>
<dbReference type="Pfam" id="PF04784">
    <property type="entry name" value="DUF547"/>
    <property type="match status" value="1"/>
</dbReference>
<evidence type="ECO:0000313" key="5">
    <source>
        <dbReference type="EMBL" id="KAF2283692.1"/>
    </source>
</evidence>
<name>A0A6A6K4N8_HEVBR</name>
<keyword evidence="1" id="KW-0175">Coiled coil</keyword>
<protein>
    <recommendedName>
        <fullName evidence="7">DUF547 domain-containing protein</fullName>
    </recommendedName>
</protein>
<evidence type="ECO:0000313" key="6">
    <source>
        <dbReference type="Proteomes" id="UP000467840"/>
    </source>
</evidence>
<dbReference type="Proteomes" id="UP000467840">
    <property type="component" value="Chromosome 12"/>
</dbReference>
<accession>A0A6A6K4N8</accession>
<dbReference type="InterPro" id="IPR025757">
    <property type="entry name" value="MIP1_Leuzipper"/>
</dbReference>
<feature type="region of interest" description="Disordered" evidence="2">
    <location>
        <begin position="249"/>
        <end position="274"/>
    </location>
</feature>
<feature type="domain" description="Ternary complex factor MIP1 leucine-zipper" evidence="4">
    <location>
        <begin position="157"/>
        <end position="238"/>
    </location>
</feature>
<dbReference type="EMBL" id="JAAGAX010000018">
    <property type="protein sequence ID" value="KAF2283692.1"/>
    <property type="molecule type" value="Genomic_DNA"/>
</dbReference>
<feature type="region of interest" description="Disordered" evidence="2">
    <location>
        <begin position="312"/>
        <end position="351"/>
    </location>
</feature>
<evidence type="ECO:0000259" key="3">
    <source>
        <dbReference type="Pfam" id="PF04784"/>
    </source>
</evidence>
<reference evidence="5 6" key="1">
    <citation type="journal article" date="2020" name="Mol. Plant">
        <title>The Chromosome-Based Rubber Tree Genome Provides New Insights into Spurge Genome Evolution and Rubber Biosynthesis.</title>
        <authorList>
            <person name="Liu J."/>
            <person name="Shi C."/>
            <person name="Shi C.C."/>
            <person name="Li W."/>
            <person name="Zhang Q.J."/>
            <person name="Zhang Y."/>
            <person name="Li K."/>
            <person name="Lu H.F."/>
            <person name="Shi C."/>
            <person name="Zhu S.T."/>
            <person name="Xiao Z.Y."/>
            <person name="Nan H."/>
            <person name="Yue Y."/>
            <person name="Zhu X.G."/>
            <person name="Wu Y."/>
            <person name="Hong X.N."/>
            <person name="Fan G.Y."/>
            <person name="Tong Y."/>
            <person name="Zhang D."/>
            <person name="Mao C.L."/>
            <person name="Liu Y.L."/>
            <person name="Hao S.J."/>
            <person name="Liu W.Q."/>
            <person name="Lv M.Q."/>
            <person name="Zhang H.B."/>
            <person name="Liu Y."/>
            <person name="Hu-Tang G.R."/>
            <person name="Wang J.P."/>
            <person name="Wang J.H."/>
            <person name="Sun Y.H."/>
            <person name="Ni S.B."/>
            <person name="Chen W.B."/>
            <person name="Zhang X.C."/>
            <person name="Jiao Y.N."/>
            <person name="Eichler E.E."/>
            <person name="Li G.H."/>
            <person name="Liu X."/>
            <person name="Gao L.Z."/>
        </authorList>
    </citation>
    <scope>NUCLEOTIDE SEQUENCE [LARGE SCALE GENOMIC DNA]</scope>
    <source>
        <strain evidence="6">cv. GT1</strain>
        <tissue evidence="5">Leaf</tissue>
    </source>
</reference>
<keyword evidence="6" id="KW-1185">Reference proteome</keyword>
<dbReference type="PANTHER" id="PTHR46248">
    <property type="entry name" value="EXPRESSED PROTEIN"/>
    <property type="match status" value="1"/>
</dbReference>
<dbReference type="AlphaFoldDB" id="A0A6A6K4N8"/>
<evidence type="ECO:0000256" key="2">
    <source>
        <dbReference type="SAM" id="MobiDB-lite"/>
    </source>
</evidence>
<proteinExistence type="predicted"/>
<dbReference type="PANTHER" id="PTHR46248:SF12">
    <property type="entry name" value="TERNARY COMPLEX FACTOR MIP1 LEUCINE-ZIPPER PROTEIN"/>
    <property type="match status" value="1"/>
</dbReference>
<sequence>MRKKTSLVGLDNVYCPRLVGGLEGKYGSRVSGIPSVLSASSMGKLGLILERWGFDLPPLLELVTLQFSRTTNILLMNETVDKSLLDPEVAKKIAAMLPPCRNGGDDVVVWASNKDAWSFNNVLPIAFVIEIAKEKMETQGSRAKAAQKSAVNRRRSNRERKLALLQDVDKLKKKLRHEENVHRALERAFTRPLGALPRLPPYLPQNTLELLAEVAVLEEEVVRLEEQVVNFRQGLYQEAVYISSKKNVENSNDAIDQPQPSPTRPKHARSKSLSHNEFNSAAFAGRPHSSLARSTSSRKLISSDTIADRLAHSSKQAYGKPYSSSLDDGRGKENQSCTNSVKDKQSPREKTVKIVTPIKRVSYKHESEKSLDPLKIECRLIEQERAQESSSGSSEDKVSETNITVSPNEVSEDILKCLSSILLRISTFKDKSVESGTLLSRSAFVSLECKEEIEIWDPYAISSESRARDIGPYKHLCAIEASSIDLNRTTNALFLIHRLKFLLGKLASVNLEGLTHQQKLAFWINTYNSCMMNAILEHGIPKTPEMVVALMQKATITVGGQLLNAITIEHFILRLPYHLKFTCSKSKKNDEMKTRSIFGLEWSEPLVTFALSCGSWSSPAVRVYTAPNVEEELEAAKREYLQAAVGISRTNKLIIPKLLDWYLLDFAKDIESLLDWVCLQLPDELRNEAVKFVEIRGTEPLSQLVQVMPYDFSFRPWLCVFCRPFGPAINCLQPQYYQLEHSNEGLYGAKVLFLHHDAKGDRLVSEKIGVSSVSLEDVKHNARMLALDALRAIYELEIENYNYRDMAWLRASYGKLITEVNDKSYKNIAEFEALKGYYAFLAFKHKKIKRKFRKLTRILKNIKEFVNGLVSNDLF</sequence>
<dbReference type="InterPro" id="IPR006869">
    <property type="entry name" value="DUF547"/>
</dbReference>
<evidence type="ECO:0008006" key="7">
    <source>
        <dbReference type="Google" id="ProtNLM"/>
    </source>
</evidence>
<feature type="domain" description="DUF547" evidence="3">
    <location>
        <begin position="512"/>
        <end position="641"/>
    </location>
</feature>
<evidence type="ECO:0000259" key="4">
    <source>
        <dbReference type="Pfam" id="PF14389"/>
    </source>
</evidence>
<feature type="coiled-coil region" evidence="1">
    <location>
        <begin position="161"/>
        <end position="234"/>
    </location>
</feature>
<evidence type="ECO:0000256" key="1">
    <source>
        <dbReference type="SAM" id="Coils"/>
    </source>
</evidence>
<gene>
    <name evidence="5" type="ORF">GH714_014023</name>
</gene>
<dbReference type="Pfam" id="PF14389">
    <property type="entry name" value="Lzipper-MIP1"/>
    <property type="match status" value="1"/>
</dbReference>
<comment type="caution">
    <text evidence="5">The sequence shown here is derived from an EMBL/GenBank/DDBJ whole genome shotgun (WGS) entry which is preliminary data.</text>
</comment>